<dbReference type="OrthoDB" id="5839404at2759"/>
<organism evidence="6 7">
    <name type="scientific">Cimex lectularius</name>
    <name type="common">Bed bug</name>
    <name type="synonym">Acanthia lectularia</name>
    <dbReference type="NCBI Taxonomy" id="79782"/>
    <lineage>
        <taxon>Eukaryota</taxon>
        <taxon>Metazoa</taxon>
        <taxon>Ecdysozoa</taxon>
        <taxon>Arthropoda</taxon>
        <taxon>Hexapoda</taxon>
        <taxon>Insecta</taxon>
        <taxon>Pterygota</taxon>
        <taxon>Neoptera</taxon>
        <taxon>Paraneoptera</taxon>
        <taxon>Hemiptera</taxon>
        <taxon>Heteroptera</taxon>
        <taxon>Panheteroptera</taxon>
        <taxon>Cimicomorpha</taxon>
        <taxon>Cimicidae</taxon>
        <taxon>Cimex</taxon>
    </lineage>
</organism>
<keyword evidence="7" id="KW-1185">Reference proteome</keyword>
<keyword evidence="2" id="KW-0863">Zinc-finger</keyword>
<feature type="domain" description="CHHC U11-48K-type" evidence="5">
    <location>
        <begin position="74"/>
        <end position="101"/>
    </location>
</feature>
<dbReference type="EnsemblMetazoa" id="XM_024224816.1">
    <property type="protein sequence ID" value="XP_024080584.1"/>
    <property type="gene ID" value="LOC106663296"/>
</dbReference>
<name>A0A8I6TLP7_CIMLE</name>
<dbReference type="Pfam" id="PF05253">
    <property type="entry name" value="zf-U11-48K"/>
    <property type="match status" value="2"/>
</dbReference>
<dbReference type="AlphaFoldDB" id="A0A8I6TLP7"/>
<protein>
    <recommendedName>
        <fullName evidence="5">CHHC U11-48K-type domain-containing protein</fullName>
    </recommendedName>
</protein>
<dbReference type="PROSITE" id="PS51800">
    <property type="entry name" value="ZF_CHHC_U11_48K"/>
    <property type="match status" value="2"/>
</dbReference>
<keyword evidence="3" id="KW-0862">Zinc</keyword>
<feature type="compositionally biased region" description="Polar residues" evidence="4">
    <location>
        <begin position="263"/>
        <end position="282"/>
    </location>
</feature>
<feature type="compositionally biased region" description="Basic and acidic residues" evidence="4">
    <location>
        <begin position="202"/>
        <end position="240"/>
    </location>
</feature>
<dbReference type="GO" id="GO:0008270">
    <property type="term" value="F:zinc ion binding"/>
    <property type="evidence" value="ECO:0007669"/>
    <property type="project" value="UniProtKB-KW"/>
</dbReference>
<dbReference type="InterPro" id="IPR036236">
    <property type="entry name" value="Znf_C2H2_sf"/>
</dbReference>
<accession>A0A8I6TLP7</accession>
<dbReference type="GeneID" id="106663296"/>
<evidence type="ECO:0000313" key="7">
    <source>
        <dbReference type="Proteomes" id="UP000494040"/>
    </source>
</evidence>
<dbReference type="InterPro" id="IPR022776">
    <property type="entry name" value="TRM13/UPF0224_CHHC_Znf_dom"/>
</dbReference>
<dbReference type="SUPFAM" id="SSF57667">
    <property type="entry name" value="beta-beta-alpha zinc fingers"/>
    <property type="match status" value="1"/>
</dbReference>
<keyword evidence="1" id="KW-0479">Metal-binding</keyword>
<evidence type="ECO:0000259" key="5">
    <source>
        <dbReference type="PROSITE" id="PS51800"/>
    </source>
</evidence>
<feature type="domain" description="CHHC U11-48K-type" evidence="5">
    <location>
        <begin position="43"/>
        <end position="70"/>
    </location>
</feature>
<evidence type="ECO:0000256" key="4">
    <source>
        <dbReference type="SAM" id="MobiDB-lite"/>
    </source>
</evidence>
<evidence type="ECO:0000256" key="1">
    <source>
        <dbReference type="ARBA" id="ARBA00022723"/>
    </source>
</evidence>
<dbReference type="Proteomes" id="UP000494040">
    <property type="component" value="Unassembled WGS sequence"/>
</dbReference>
<evidence type="ECO:0000313" key="6">
    <source>
        <dbReference type="EnsemblMetazoa" id="XP_024080584.1"/>
    </source>
</evidence>
<evidence type="ECO:0000256" key="3">
    <source>
        <dbReference type="ARBA" id="ARBA00022833"/>
    </source>
</evidence>
<reference evidence="6" key="1">
    <citation type="submission" date="2022-01" db="UniProtKB">
        <authorList>
            <consortium name="EnsemblMetazoa"/>
        </authorList>
    </citation>
    <scope>IDENTIFICATION</scope>
</reference>
<sequence>MMIAHDHTAGPTRKMGICHNASYRPKQRGCGVQLLDMYHYDPMIKCPYNQAHVVRTSRMPMHLRKCGMQAKVKLSVCPFNAIHVMDPGELEQHEKDCPDRLVLDSFIYDLGDSTAPEGVLPVTPSSNFQQNSTECWDDCMISENVLEVVKENAQKKDVVINLIGAPPAARKAHRRQETLRRQEIRNKAEAELKAKQQTLKAEVTKNENAKLKEQAKASTSKNKEDNVQVDGCKKFTDNSQDKYNLSEELSEELGKKLTLNEPGPSSSRQPHAARNNSKQNSKPIKYNEKAWLKPIKIGLNKSAQPK</sequence>
<dbReference type="RefSeq" id="XP_024080584.1">
    <property type="nucleotide sequence ID" value="XM_024224816.1"/>
</dbReference>
<evidence type="ECO:0000256" key="2">
    <source>
        <dbReference type="ARBA" id="ARBA00022771"/>
    </source>
</evidence>
<proteinExistence type="predicted"/>
<feature type="region of interest" description="Disordered" evidence="4">
    <location>
        <begin position="192"/>
        <end position="289"/>
    </location>
</feature>